<protein>
    <recommendedName>
        <fullName evidence="2">alpha-L-fucosidase</fullName>
        <ecNumber evidence="2">3.2.1.51</ecNumber>
    </recommendedName>
</protein>
<dbReference type="PANTHER" id="PTHR10030">
    <property type="entry name" value="ALPHA-L-FUCOSIDASE"/>
    <property type="match status" value="1"/>
</dbReference>
<keyword evidence="5" id="KW-0326">Glycosidase</keyword>
<dbReference type="GO" id="GO:0004560">
    <property type="term" value="F:alpha-L-fucosidase activity"/>
    <property type="evidence" value="ECO:0007669"/>
    <property type="project" value="UniProtKB-EC"/>
</dbReference>
<dbReference type="GO" id="GO:0016139">
    <property type="term" value="P:glycoside catabolic process"/>
    <property type="evidence" value="ECO:0007669"/>
    <property type="project" value="TreeGrafter"/>
</dbReference>
<proteinExistence type="inferred from homology"/>
<dbReference type="EC" id="3.2.1.51" evidence="2"/>
<dbReference type="PANTHER" id="PTHR10030:SF37">
    <property type="entry name" value="ALPHA-L-FUCOSIDASE-RELATED"/>
    <property type="match status" value="1"/>
</dbReference>
<keyword evidence="8" id="KW-1185">Reference proteome</keyword>
<evidence type="ECO:0000259" key="6">
    <source>
        <dbReference type="Pfam" id="PF01120"/>
    </source>
</evidence>
<gene>
    <name evidence="7" type="ORF">A4U43_C01F12330</name>
</gene>
<dbReference type="Gene3D" id="3.20.20.80">
    <property type="entry name" value="Glycosidases"/>
    <property type="match status" value="1"/>
</dbReference>
<evidence type="ECO:0000256" key="4">
    <source>
        <dbReference type="ARBA" id="ARBA00022801"/>
    </source>
</evidence>
<keyword evidence="3" id="KW-0732">Signal</keyword>
<organism evidence="7 8">
    <name type="scientific">Asparagus officinalis</name>
    <name type="common">Garden asparagus</name>
    <dbReference type="NCBI Taxonomy" id="4686"/>
    <lineage>
        <taxon>Eukaryota</taxon>
        <taxon>Viridiplantae</taxon>
        <taxon>Streptophyta</taxon>
        <taxon>Embryophyta</taxon>
        <taxon>Tracheophyta</taxon>
        <taxon>Spermatophyta</taxon>
        <taxon>Magnoliopsida</taxon>
        <taxon>Liliopsida</taxon>
        <taxon>Asparagales</taxon>
        <taxon>Asparagaceae</taxon>
        <taxon>Asparagoideae</taxon>
        <taxon>Asparagus</taxon>
    </lineage>
</organism>
<dbReference type="GO" id="GO:0005764">
    <property type="term" value="C:lysosome"/>
    <property type="evidence" value="ECO:0007669"/>
    <property type="project" value="TreeGrafter"/>
</dbReference>
<dbReference type="InterPro" id="IPR017853">
    <property type="entry name" value="GH"/>
</dbReference>
<evidence type="ECO:0000256" key="3">
    <source>
        <dbReference type="ARBA" id="ARBA00022729"/>
    </source>
</evidence>
<name>A0A5P1FNR2_ASPOF</name>
<dbReference type="Gene3D" id="2.60.120.260">
    <property type="entry name" value="Galactose-binding domain-like"/>
    <property type="match status" value="1"/>
</dbReference>
<dbReference type="SUPFAM" id="SSF51445">
    <property type="entry name" value="(Trans)glycosidases"/>
    <property type="match status" value="1"/>
</dbReference>
<feature type="domain" description="Glycoside hydrolase family 29 N-terminal" evidence="6">
    <location>
        <begin position="31"/>
        <end position="185"/>
    </location>
</feature>
<evidence type="ECO:0000313" key="8">
    <source>
        <dbReference type="Proteomes" id="UP000243459"/>
    </source>
</evidence>
<comment type="similarity">
    <text evidence="1">Belongs to the glycosyl hydrolase 29 family.</text>
</comment>
<evidence type="ECO:0000256" key="2">
    <source>
        <dbReference type="ARBA" id="ARBA00012662"/>
    </source>
</evidence>
<reference evidence="8" key="1">
    <citation type="journal article" date="2017" name="Nat. Commun.">
        <title>The asparagus genome sheds light on the origin and evolution of a young Y chromosome.</title>
        <authorList>
            <person name="Harkess A."/>
            <person name="Zhou J."/>
            <person name="Xu C."/>
            <person name="Bowers J.E."/>
            <person name="Van der Hulst R."/>
            <person name="Ayyampalayam S."/>
            <person name="Mercati F."/>
            <person name="Riccardi P."/>
            <person name="McKain M.R."/>
            <person name="Kakrana A."/>
            <person name="Tang H."/>
            <person name="Ray J."/>
            <person name="Groenendijk J."/>
            <person name="Arikit S."/>
            <person name="Mathioni S.M."/>
            <person name="Nakano M."/>
            <person name="Shan H."/>
            <person name="Telgmann-Rauber A."/>
            <person name="Kanno A."/>
            <person name="Yue Z."/>
            <person name="Chen H."/>
            <person name="Li W."/>
            <person name="Chen Y."/>
            <person name="Xu X."/>
            <person name="Zhang Y."/>
            <person name="Luo S."/>
            <person name="Chen H."/>
            <person name="Gao J."/>
            <person name="Mao Z."/>
            <person name="Pires J.C."/>
            <person name="Luo M."/>
            <person name="Kudrna D."/>
            <person name="Wing R.A."/>
            <person name="Meyers B.C."/>
            <person name="Yi K."/>
            <person name="Kong H."/>
            <person name="Lavrijsen P."/>
            <person name="Sunseri F."/>
            <person name="Falavigna A."/>
            <person name="Ye Y."/>
            <person name="Leebens-Mack J.H."/>
            <person name="Chen G."/>
        </authorList>
    </citation>
    <scope>NUCLEOTIDE SEQUENCE [LARGE SCALE GENOMIC DNA]</scope>
    <source>
        <strain evidence="8">cv. DH0086</strain>
    </source>
</reference>
<sequence length="303" mass="33951">MTAIVQLLDLISCNRLKIRTKESFSNDRAKWYGSAHEIWFDGAKGKNAKNMTYHFEEWFSMVKELQQDINIFSDAGPDIRWVGDEGGAAGTTCWSTINRTLVTIGTDEVEYLNTGDRRGVDWVPAECDVSIRTGWFWHKSQTPKPLSQLLDIYYSSVGRNCVLLLNIPPNSTGLLSDADVDRLKEFRSAIDTIFSVDLAKGSTVKANSQRGGKNGGFAAGNILDDNQDSYWAPEDEYQKGGCWIELTAMNQSMTFNVVRLQEAIGMGQRVQRHEIYADGKMAANGTTIGYKTDCRRQSSELKE</sequence>
<evidence type="ECO:0000256" key="1">
    <source>
        <dbReference type="ARBA" id="ARBA00007951"/>
    </source>
</evidence>
<dbReference type="Proteomes" id="UP000243459">
    <property type="component" value="Chromosome 1"/>
</dbReference>
<dbReference type="InterPro" id="IPR000933">
    <property type="entry name" value="Glyco_hydro_29"/>
</dbReference>
<keyword evidence="4" id="KW-0378">Hydrolase</keyword>
<dbReference type="Gramene" id="ONK79965">
    <property type="protein sequence ID" value="ONK79965"/>
    <property type="gene ID" value="A4U43_C01F12330"/>
</dbReference>
<evidence type="ECO:0000256" key="5">
    <source>
        <dbReference type="ARBA" id="ARBA00023295"/>
    </source>
</evidence>
<dbReference type="OMA" id="WIELTAM"/>
<dbReference type="EMBL" id="CM007381">
    <property type="protein sequence ID" value="ONK79965.1"/>
    <property type="molecule type" value="Genomic_DNA"/>
</dbReference>
<dbReference type="InterPro" id="IPR008979">
    <property type="entry name" value="Galactose-bd-like_sf"/>
</dbReference>
<dbReference type="SUPFAM" id="SSF49785">
    <property type="entry name" value="Galactose-binding domain-like"/>
    <property type="match status" value="1"/>
</dbReference>
<dbReference type="AlphaFoldDB" id="A0A5P1FNR2"/>
<evidence type="ECO:0000313" key="7">
    <source>
        <dbReference type="EMBL" id="ONK79965.1"/>
    </source>
</evidence>
<dbReference type="GO" id="GO:0006004">
    <property type="term" value="P:fucose metabolic process"/>
    <property type="evidence" value="ECO:0007669"/>
    <property type="project" value="TreeGrafter"/>
</dbReference>
<accession>A0A5P1FNR2</accession>
<dbReference type="InterPro" id="IPR057739">
    <property type="entry name" value="Glyco_hydro_29_N"/>
</dbReference>
<dbReference type="Pfam" id="PF01120">
    <property type="entry name" value="Alpha_L_fucos"/>
    <property type="match status" value="1"/>
</dbReference>